<dbReference type="RefSeq" id="XP_068350265.1">
    <property type="nucleotide sequence ID" value="XM_068511016.1"/>
</dbReference>
<feature type="transmembrane region" description="Helical" evidence="1">
    <location>
        <begin position="255"/>
        <end position="275"/>
    </location>
</feature>
<evidence type="ECO:0000313" key="2">
    <source>
        <dbReference type="EMBL" id="OHS97128.1"/>
    </source>
</evidence>
<dbReference type="Proteomes" id="UP000179807">
    <property type="component" value="Unassembled WGS sequence"/>
</dbReference>
<evidence type="ECO:0000256" key="1">
    <source>
        <dbReference type="SAM" id="Phobius"/>
    </source>
</evidence>
<keyword evidence="1" id="KW-0812">Transmembrane</keyword>
<dbReference type="VEuPathDB" id="TrichDB:TRFO_36744"/>
<feature type="transmembrane region" description="Helical" evidence="1">
    <location>
        <begin position="232"/>
        <end position="249"/>
    </location>
</feature>
<feature type="transmembrane region" description="Helical" evidence="1">
    <location>
        <begin position="112"/>
        <end position="135"/>
    </location>
</feature>
<feature type="transmembrane region" description="Helical" evidence="1">
    <location>
        <begin position="186"/>
        <end position="211"/>
    </location>
</feature>
<reference evidence="2" key="1">
    <citation type="submission" date="2016-10" db="EMBL/GenBank/DDBJ databases">
        <authorList>
            <person name="Benchimol M."/>
            <person name="Almeida L.G."/>
            <person name="Vasconcelos A.T."/>
            <person name="Perreira-Neves A."/>
            <person name="Rosa I.A."/>
            <person name="Tasca T."/>
            <person name="Bogo M.R."/>
            <person name="de Souza W."/>
        </authorList>
    </citation>
    <scope>NUCLEOTIDE SEQUENCE [LARGE SCALE GENOMIC DNA]</scope>
    <source>
        <strain evidence="2">K</strain>
    </source>
</reference>
<dbReference type="EMBL" id="MLAK01001136">
    <property type="protein sequence ID" value="OHS97128.1"/>
    <property type="molecule type" value="Genomic_DNA"/>
</dbReference>
<keyword evidence="1" id="KW-1133">Transmembrane helix</keyword>
<feature type="transmembrane region" description="Helical" evidence="1">
    <location>
        <begin position="156"/>
        <end position="180"/>
    </location>
</feature>
<name>A0A1J4JDF5_9EUKA</name>
<feature type="transmembrane region" description="Helical" evidence="1">
    <location>
        <begin position="311"/>
        <end position="331"/>
    </location>
</feature>
<feature type="transmembrane region" description="Helical" evidence="1">
    <location>
        <begin position="287"/>
        <end position="305"/>
    </location>
</feature>
<gene>
    <name evidence="2" type="ORF">TRFO_36744</name>
</gene>
<organism evidence="2 3">
    <name type="scientific">Tritrichomonas foetus</name>
    <dbReference type="NCBI Taxonomy" id="1144522"/>
    <lineage>
        <taxon>Eukaryota</taxon>
        <taxon>Metamonada</taxon>
        <taxon>Parabasalia</taxon>
        <taxon>Tritrichomonadida</taxon>
        <taxon>Tritrichomonadidae</taxon>
        <taxon>Tritrichomonas</taxon>
    </lineage>
</organism>
<sequence length="532" mass="61581">MNNDPGSSVMPFDTTSHAAARSDSAGNRAETTLTQISTSIFDYFFPLVDELTRCVPPNPFMTFISFTILTIQWFATAYFPFLDKTWDFSRFPDIILRDVTFLADFSCGNEDIYVSGIVDVIIPFLGLFIFLWSIWMISYYHWNKTFNRYHVKITQFVYTSVLPLLILPSSFNLGFAINYIDSEFTNYYLIITIFQALSLLFLISLFFLHLVCRASTPYLENTIMSSWDGRPIFFFILGNVFSTVSSRLIKNFPFWARHLLIVGYVGYTLFTLSKLLQFPMIKQTSQVMIFSNAIGAIFCSIFQLLNFSSAIRFFVPLGITLVLYPIVFIVFRIIRKNVLTKPDISTPNKAIRSLRIQIADHCAEFIKFRLIKNITSQCPRTSILAEIAQMLSFFPSESQMLNLYITLLTKRTDLRIDEWFMFYQIRRIHILRQTSNSKQLLDDLAFMKKCTKKTISAFSSFLPRAAEENSYLSIGTLFGLAKMKRETSAVCMETMEKYPNSHLLSYEYSRYIIECEADFKGGIDNYRKGIKL</sequence>
<dbReference type="OrthoDB" id="10595350at2759"/>
<proteinExistence type="predicted"/>
<comment type="caution">
    <text evidence="2">The sequence shown here is derived from an EMBL/GenBank/DDBJ whole genome shotgun (WGS) entry which is preliminary data.</text>
</comment>
<protein>
    <submittedName>
        <fullName evidence="2">Uncharacterized protein</fullName>
    </submittedName>
</protein>
<accession>A0A1J4JDF5</accession>
<keyword evidence="3" id="KW-1185">Reference proteome</keyword>
<evidence type="ECO:0000313" key="3">
    <source>
        <dbReference type="Proteomes" id="UP000179807"/>
    </source>
</evidence>
<dbReference type="GeneID" id="94845720"/>
<keyword evidence="1" id="KW-0472">Membrane</keyword>
<dbReference type="AlphaFoldDB" id="A0A1J4JDF5"/>
<feature type="transmembrane region" description="Helical" evidence="1">
    <location>
        <begin position="60"/>
        <end position="81"/>
    </location>
</feature>